<evidence type="ECO:0000259" key="3">
    <source>
        <dbReference type="Pfam" id="PF15648"/>
    </source>
</evidence>
<feature type="transmembrane region" description="Helical" evidence="2">
    <location>
        <begin position="32"/>
        <end position="52"/>
    </location>
</feature>
<feature type="transmembrane region" description="Helical" evidence="2">
    <location>
        <begin position="64"/>
        <end position="82"/>
    </location>
</feature>
<keyword evidence="2" id="KW-0472">Membrane</keyword>
<dbReference type="Pfam" id="PF15648">
    <property type="entry name" value="Tox-REase-5"/>
    <property type="match status" value="1"/>
</dbReference>
<keyword evidence="2" id="KW-0812">Transmembrane</keyword>
<feature type="compositionally biased region" description="Basic and acidic residues" evidence="1">
    <location>
        <begin position="585"/>
        <end position="611"/>
    </location>
</feature>
<feature type="compositionally biased region" description="Basic and acidic residues" evidence="1">
    <location>
        <begin position="265"/>
        <end position="280"/>
    </location>
</feature>
<dbReference type="InterPro" id="IPR028904">
    <property type="entry name" value="Tox-REase-5_dom"/>
</dbReference>
<evidence type="ECO:0000313" key="4">
    <source>
        <dbReference type="EMBL" id="MDF3298134.1"/>
    </source>
</evidence>
<feature type="transmembrane region" description="Helical" evidence="2">
    <location>
        <begin position="171"/>
        <end position="194"/>
    </location>
</feature>
<evidence type="ECO:0000256" key="1">
    <source>
        <dbReference type="SAM" id="MobiDB-lite"/>
    </source>
</evidence>
<dbReference type="EMBL" id="JARJBB010000002">
    <property type="protein sequence ID" value="MDF3298134.1"/>
    <property type="molecule type" value="Genomic_DNA"/>
</dbReference>
<organism evidence="4 5">
    <name type="scientific">Streptomyces tropicalis</name>
    <dbReference type="NCBI Taxonomy" id="3034234"/>
    <lineage>
        <taxon>Bacteria</taxon>
        <taxon>Bacillati</taxon>
        <taxon>Actinomycetota</taxon>
        <taxon>Actinomycetes</taxon>
        <taxon>Kitasatosporales</taxon>
        <taxon>Streptomycetaceae</taxon>
        <taxon>Streptomyces</taxon>
    </lineage>
</organism>
<feature type="transmembrane region" description="Helical" evidence="2">
    <location>
        <begin position="118"/>
        <end position="133"/>
    </location>
</feature>
<evidence type="ECO:0000313" key="5">
    <source>
        <dbReference type="Proteomes" id="UP001221150"/>
    </source>
</evidence>
<feature type="domain" description="Tox-REase-5" evidence="3">
    <location>
        <begin position="620"/>
        <end position="706"/>
    </location>
</feature>
<protein>
    <submittedName>
        <fullName evidence="4">Tox-REase-5 domain-containing protein</fullName>
    </submittedName>
</protein>
<comment type="caution">
    <text evidence="4">The sequence shown here is derived from an EMBL/GenBank/DDBJ whole genome shotgun (WGS) entry which is preliminary data.</text>
</comment>
<feature type="compositionally biased region" description="Basic and acidic residues" evidence="1">
    <location>
        <begin position="540"/>
        <end position="577"/>
    </location>
</feature>
<name>A0ABT6A0G0_9ACTN</name>
<reference evidence="4 5" key="1">
    <citation type="submission" date="2023-03" db="EMBL/GenBank/DDBJ databases">
        <title>Draft genome sequence of Streptomyces sp. K1PA1 isolated from peat swamp forest in Thailand.</title>
        <authorList>
            <person name="Klaysubun C."/>
            <person name="Duangmal K."/>
        </authorList>
    </citation>
    <scope>NUCLEOTIDE SEQUENCE [LARGE SCALE GENOMIC DNA]</scope>
    <source>
        <strain evidence="4 5">K1PA1</strain>
    </source>
</reference>
<dbReference type="Proteomes" id="UP001221150">
    <property type="component" value="Unassembled WGS sequence"/>
</dbReference>
<keyword evidence="2" id="KW-1133">Transmembrane helix</keyword>
<sequence length="742" mass="78055">MAWDGGAAGSVTGIGTAGGGGRRDMPAPVATALVLLHVLFAVTVVGGVGLLLTAASHDAVDGGLIALVAYAAAPGALGWWLARRTWAGGTRVRYALLAVQAWLILGGLANLAAGSARGGVQLFLPVLVVYFLLRPESRMWYRLPVLDRAERRPFSLARMIRWRRGDEGQTAVEYLGLVAVVVALVTALVVSGLGTRIYGGIEAQVCKVSGMGCPAPAGGGTGTTAGRDPGRDGTSTGDGNSPQSDGTTTDDGRSGGDSGGADGGGDPKDSGGGRKDDGGKKDDGCFSGVGAFFGCAGHQIKEVGQGLFVDGVWGDVKGIWGIVSHPLDTLKGIGDYGKQLGEDWWNNSKGARDKWADGDYFGAIWDWGGASLNTGGTVLYDLFVGDDVADAWNKGDKTRAVTHVLWNIGSLLIPGYDGAKIVEKVGDLGRLSKLAKLGKLAEEAGKAAEDARKAAKAGDVEGAEKAAERADEAADAAERKARQSGCTVSAPARPVPYGDGPRPGAPAGSAGTGTTVLAAAEGTPYVVLADDGCDGKAKKEAAEARKQADEADKAAEDARKKGRKEWPDPKPGDKNDPRNYNPPDWAKDLKDPRIGDADKGDGKWASRDRNPEPTWQNEAWLRYQEQVTGVNRGKEYVVPRGEGKRPVEFDGWDGDRQTFLEAKLGYKSYLGKDGELTRSGREKFVKEARGQVEAAGGRTIEWHFSDENVADAARKAFRREGLTNVKVVYDRARQPISGPMKK</sequence>
<feature type="region of interest" description="Disordered" evidence="1">
    <location>
        <begin position="455"/>
        <end position="512"/>
    </location>
</feature>
<feature type="transmembrane region" description="Helical" evidence="2">
    <location>
        <begin position="94"/>
        <end position="112"/>
    </location>
</feature>
<feature type="compositionally biased region" description="Gly residues" evidence="1">
    <location>
        <begin position="255"/>
        <end position="264"/>
    </location>
</feature>
<feature type="region of interest" description="Disordered" evidence="1">
    <location>
        <begin position="218"/>
        <end position="280"/>
    </location>
</feature>
<evidence type="ECO:0000256" key="2">
    <source>
        <dbReference type="SAM" id="Phobius"/>
    </source>
</evidence>
<keyword evidence="5" id="KW-1185">Reference proteome</keyword>
<proteinExistence type="predicted"/>
<feature type="region of interest" description="Disordered" evidence="1">
    <location>
        <begin position="540"/>
        <end position="619"/>
    </location>
</feature>
<feature type="compositionally biased region" description="Basic and acidic residues" evidence="1">
    <location>
        <begin position="455"/>
        <end position="481"/>
    </location>
</feature>
<feature type="compositionally biased region" description="Low complexity" evidence="1">
    <location>
        <begin position="498"/>
        <end position="512"/>
    </location>
</feature>
<dbReference type="RefSeq" id="WP_276107669.1">
    <property type="nucleotide sequence ID" value="NZ_JARJBB010000002.1"/>
</dbReference>
<gene>
    <name evidence="4" type="ORF">P3H78_05730</name>
</gene>
<accession>A0ABT6A0G0</accession>